<feature type="domain" description="Beta-lactamase-related" evidence="1">
    <location>
        <begin position="12"/>
        <end position="382"/>
    </location>
</feature>
<keyword evidence="3" id="KW-1185">Reference proteome</keyword>
<dbReference type="AlphaFoldDB" id="A0A9P5Z9Y6"/>
<dbReference type="PANTHER" id="PTHR43283:SF3">
    <property type="entry name" value="BETA-LACTAMASE FAMILY PROTEIN (AFU_ORTHOLOGUE AFUA_5G07500)"/>
    <property type="match status" value="1"/>
</dbReference>
<proteinExistence type="predicted"/>
<evidence type="ECO:0000313" key="3">
    <source>
        <dbReference type="Proteomes" id="UP000807469"/>
    </source>
</evidence>
<accession>A0A9P5Z9Y6</accession>
<reference evidence="2" key="1">
    <citation type="submission" date="2020-11" db="EMBL/GenBank/DDBJ databases">
        <authorList>
            <consortium name="DOE Joint Genome Institute"/>
            <person name="Ahrendt S."/>
            <person name="Riley R."/>
            <person name="Andreopoulos W."/>
            <person name="Labutti K."/>
            <person name="Pangilinan J."/>
            <person name="Ruiz-Duenas F.J."/>
            <person name="Barrasa J.M."/>
            <person name="Sanchez-Garcia M."/>
            <person name="Camarero S."/>
            <person name="Miyauchi S."/>
            <person name="Serrano A."/>
            <person name="Linde D."/>
            <person name="Babiker R."/>
            <person name="Drula E."/>
            <person name="Ayuso-Fernandez I."/>
            <person name="Pacheco R."/>
            <person name="Padilla G."/>
            <person name="Ferreira P."/>
            <person name="Barriuso J."/>
            <person name="Kellner H."/>
            <person name="Castanera R."/>
            <person name="Alfaro M."/>
            <person name="Ramirez L."/>
            <person name="Pisabarro A.G."/>
            <person name="Kuo A."/>
            <person name="Tritt A."/>
            <person name="Lipzen A."/>
            <person name="He G."/>
            <person name="Yan M."/>
            <person name="Ng V."/>
            <person name="Cullen D."/>
            <person name="Martin F."/>
            <person name="Rosso M.-N."/>
            <person name="Henrissat B."/>
            <person name="Hibbett D."/>
            <person name="Martinez A.T."/>
            <person name="Grigoriev I.V."/>
        </authorList>
    </citation>
    <scope>NUCLEOTIDE SEQUENCE</scope>
    <source>
        <strain evidence="2">CIRM-BRFM 674</strain>
    </source>
</reference>
<dbReference type="InterPro" id="IPR001466">
    <property type="entry name" value="Beta-lactam-related"/>
</dbReference>
<protein>
    <submittedName>
        <fullName evidence="2">Beta-lactamase/transpeptidase-like protein</fullName>
    </submittedName>
</protein>
<dbReference type="OrthoDB" id="428260at2759"/>
<dbReference type="PANTHER" id="PTHR43283">
    <property type="entry name" value="BETA-LACTAMASE-RELATED"/>
    <property type="match status" value="1"/>
</dbReference>
<dbReference type="InterPro" id="IPR050789">
    <property type="entry name" value="Diverse_Enzym_Activities"/>
</dbReference>
<comment type="caution">
    <text evidence="2">The sequence shown here is derived from an EMBL/GenBank/DDBJ whole genome shotgun (WGS) entry which is preliminary data.</text>
</comment>
<evidence type="ECO:0000313" key="2">
    <source>
        <dbReference type="EMBL" id="KAF9483313.1"/>
    </source>
</evidence>
<name>A0A9P5Z9Y6_9AGAR</name>
<dbReference type="Pfam" id="PF00144">
    <property type="entry name" value="Beta-lactamase"/>
    <property type="match status" value="1"/>
</dbReference>
<dbReference type="SUPFAM" id="SSF56601">
    <property type="entry name" value="beta-lactamase/transpeptidase-like"/>
    <property type="match status" value="1"/>
</dbReference>
<dbReference type="Proteomes" id="UP000807469">
    <property type="component" value="Unassembled WGS sequence"/>
</dbReference>
<dbReference type="EMBL" id="MU155155">
    <property type="protein sequence ID" value="KAF9483313.1"/>
    <property type="molecule type" value="Genomic_DNA"/>
</dbReference>
<dbReference type="Gene3D" id="3.40.710.10">
    <property type="entry name" value="DD-peptidase/beta-lactamase superfamily"/>
    <property type="match status" value="1"/>
</dbReference>
<gene>
    <name evidence="2" type="ORF">BDN70DRAFT_874020</name>
</gene>
<sequence>MVQLTDSGKKALDDVVAKLAGEHKLPGFAIGATTADGEIYFNCAGNKVFGDAASAELNPDTVFWICSMTKLIAHIAALQLIEQGKLAVDAAVSDFFPQFADTIVLDDITSPNPSFKPATVVMKVKHLLDFTSGLFYPPIRDYGLKVPYAYAGAQLKAQEDPYSNFFSRIKGDLPGIPLSFEPGTNFMYGYGSDIIGFIVEKVTGKTLEEYLQENVFKPLGMKASFYLTQDLKEKLIALTLRTEDGQLHLWDNQPGTEIIEQDPSKLSLRLGGVGLYVSLRDYLKLLQHILQILDGKAAKPILKRETAESLFTGVLSGESTHTLDILVGTAFPGRHCQWSSGVAVAMDDWPKGRRKGSAFWAGWAGTQFFIDPATGVAAVFGVQIVTLVSGTDDPESLKGITAFEEALYSGLDGI</sequence>
<evidence type="ECO:0000259" key="1">
    <source>
        <dbReference type="Pfam" id="PF00144"/>
    </source>
</evidence>
<dbReference type="InterPro" id="IPR012338">
    <property type="entry name" value="Beta-lactam/transpept-like"/>
</dbReference>
<organism evidence="2 3">
    <name type="scientific">Pholiota conissans</name>
    <dbReference type="NCBI Taxonomy" id="109636"/>
    <lineage>
        <taxon>Eukaryota</taxon>
        <taxon>Fungi</taxon>
        <taxon>Dikarya</taxon>
        <taxon>Basidiomycota</taxon>
        <taxon>Agaricomycotina</taxon>
        <taxon>Agaricomycetes</taxon>
        <taxon>Agaricomycetidae</taxon>
        <taxon>Agaricales</taxon>
        <taxon>Agaricineae</taxon>
        <taxon>Strophariaceae</taxon>
        <taxon>Pholiota</taxon>
    </lineage>
</organism>